<proteinExistence type="predicted"/>
<dbReference type="Proteomes" id="UP000649604">
    <property type="component" value="Unassembled WGS sequence"/>
</dbReference>
<evidence type="ECO:0000313" key="4">
    <source>
        <dbReference type="EMBL" id="MBD3323896.1"/>
    </source>
</evidence>
<protein>
    <recommendedName>
        <fullName evidence="3">Sulfotransferase domain-containing protein</fullName>
    </recommendedName>
</protein>
<dbReference type="InterPro" id="IPR027417">
    <property type="entry name" value="P-loop_NTPase"/>
</dbReference>
<name>A0A9D5Q5H2_9BACT</name>
<dbReference type="EMBL" id="WJJP01000153">
    <property type="protein sequence ID" value="MBD3323896.1"/>
    <property type="molecule type" value="Genomic_DNA"/>
</dbReference>
<evidence type="ECO:0000313" key="5">
    <source>
        <dbReference type="Proteomes" id="UP000649604"/>
    </source>
</evidence>
<keyword evidence="1" id="KW-0808">Transferase</keyword>
<reference evidence="4" key="1">
    <citation type="submission" date="2019-11" db="EMBL/GenBank/DDBJ databases">
        <title>Microbial mats filling the niche in hypersaline microbial mats.</title>
        <authorList>
            <person name="Wong H.L."/>
            <person name="Macleod F.I."/>
            <person name="White R.A. III"/>
            <person name="Burns B.P."/>
        </authorList>
    </citation>
    <scope>NUCLEOTIDE SEQUENCE</scope>
    <source>
        <strain evidence="4">Rbin_158</strain>
    </source>
</reference>
<dbReference type="GO" id="GO:0008146">
    <property type="term" value="F:sulfotransferase activity"/>
    <property type="evidence" value="ECO:0007669"/>
    <property type="project" value="InterPro"/>
</dbReference>
<gene>
    <name evidence="4" type="ORF">GF339_04885</name>
</gene>
<feature type="domain" description="Sulfotransferase" evidence="3">
    <location>
        <begin position="22"/>
        <end position="199"/>
    </location>
</feature>
<dbReference type="Gene3D" id="3.40.50.300">
    <property type="entry name" value="P-loop containing nucleotide triphosphate hydrolases"/>
    <property type="match status" value="1"/>
</dbReference>
<organism evidence="4 5">
    <name type="scientific">candidate division KSB3 bacterium</name>
    <dbReference type="NCBI Taxonomy" id="2044937"/>
    <lineage>
        <taxon>Bacteria</taxon>
        <taxon>candidate division KSB3</taxon>
    </lineage>
</organism>
<dbReference type="InterPro" id="IPR000863">
    <property type="entry name" value="Sulfotransferase_dom"/>
</dbReference>
<dbReference type="AlphaFoldDB" id="A0A9D5Q5H2"/>
<dbReference type="SUPFAM" id="SSF52540">
    <property type="entry name" value="P-loop containing nucleoside triphosphate hydrolases"/>
    <property type="match status" value="1"/>
</dbReference>
<comment type="caution">
    <text evidence="4">The sequence shown here is derived from an EMBL/GenBank/DDBJ whole genome shotgun (WGS) entry which is preliminary data.</text>
</comment>
<dbReference type="PANTHER" id="PTHR10605:SF56">
    <property type="entry name" value="BIFUNCTIONAL HEPARAN SULFATE N-DEACETYLASE_N-SULFOTRANSFERASE"/>
    <property type="match status" value="1"/>
</dbReference>
<evidence type="ECO:0000256" key="1">
    <source>
        <dbReference type="ARBA" id="ARBA00022679"/>
    </source>
</evidence>
<evidence type="ECO:0000259" key="3">
    <source>
        <dbReference type="Pfam" id="PF00685"/>
    </source>
</evidence>
<dbReference type="PANTHER" id="PTHR10605">
    <property type="entry name" value="HEPARAN SULFATE SULFOTRANSFERASE"/>
    <property type="match status" value="1"/>
</dbReference>
<accession>A0A9D5Q5H2</accession>
<keyword evidence="2" id="KW-0325">Glycoprotein</keyword>
<dbReference type="InterPro" id="IPR037359">
    <property type="entry name" value="NST/OST"/>
</dbReference>
<evidence type="ECO:0000256" key="2">
    <source>
        <dbReference type="ARBA" id="ARBA00023180"/>
    </source>
</evidence>
<dbReference type="Pfam" id="PF00685">
    <property type="entry name" value="Sulfotransfer_1"/>
    <property type="match status" value="1"/>
</dbReference>
<sequence>MRLCPICGMNCSENWKPMSRMPDFIGLGAQKAGTSWIYACLYEHPQICIPVKELHFFSRERNWTRGYAWYEACFEQCPPERKAGEFSTSYLADSRVPERIQQQYPAVKLLASLRHPIDRAYSNYVNDIKAGQVKPQTPFQDALKHHPEYLDQGRYAVQVKQYQQLFAPDQLLWLIYEDCLKQPQDFMRRIYRFLEVDPEFVPSMLHQRVNVSAIPRAVWLERGLTKLARCLHTSGLHRLWWLVKKTGAANTLRRLNAASSPKTVPSKTPPSWRAPLLEALEEDIDALEDILGRTLPEWRA</sequence>